<dbReference type="InterPro" id="IPR018488">
    <property type="entry name" value="cNMP-bd_CS"/>
</dbReference>
<dbReference type="Proteomes" id="UP000179129">
    <property type="component" value="Unassembled WGS sequence"/>
</dbReference>
<dbReference type="InterPro" id="IPR018490">
    <property type="entry name" value="cNMP-bd_dom_sf"/>
</dbReference>
<dbReference type="PROSITE" id="PS00889">
    <property type="entry name" value="CNMP_BINDING_2"/>
    <property type="match status" value="1"/>
</dbReference>
<comment type="caution">
    <text evidence="2">The sequence shown here is derived from an EMBL/GenBank/DDBJ whole genome shotgun (WGS) entry which is preliminary data.</text>
</comment>
<dbReference type="PROSITE" id="PS50042">
    <property type="entry name" value="CNMP_BINDING_3"/>
    <property type="match status" value="1"/>
</dbReference>
<sequence length="160" mass="18268">MRMPRAAGKKLSPNDKNDQRKLVARLVKYELFSTFSYEEISLLLFCSERISFPGKEVIFREGDTGDNFFAILEGRVEIRRETSGKTLALLGPGEVFGEMAVLDNQPRSATALTVVPTELFAFDGHRLLDDFPHLSVKLLRYLARELSRRLREADMLIDRC</sequence>
<dbReference type="InterPro" id="IPR014710">
    <property type="entry name" value="RmlC-like_jellyroll"/>
</dbReference>
<dbReference type="EMBL" id="MFIX01000065">
    <property type="protein sequence ID" value="OGG05314.1"/>
    <property type="molecule type" value="Genomic_DNA"/>
</dbReference>
<dbReference type="SMART" id="SM00100">
    <property type="entry name" value="cNMP"/>
    <property type="match status" value="1"/>
</dbReference>
<protein>
    <recommendedName>
        <fullName evidence="1">Cyclic nucleotide-binding domain-containing protein</fullName>
    </recommendedName>
</protein>
<dbReference type="InterPro" id="IPR000595">
    <property type="entry name" value="cNMP-bd_dom"/>
</dbReference>
<dbReference type="STRING" id="1817867.A3F83_17185"/>
<dbReference type="PANTHER" id="PTHR23011:SF28">
    <property type="entry name" value="CYCLIC NUCLEOTIDE-BINDING DOMAIN CONTAINING PROTEIN"/>
    <property type="match status" value="1"/>
</dbReference>
<gene>
    <name evidence="2" type="ORF">A3F83_17185</name>
</gene>
<dbReference type="CDD" id="cd00038">
    <property type="entry name" value="CAP_ED"/>
    <property type="match status" value="1"/>
</dbReference>
<dbReference type="Pfam" id="PF00027">
    <property type="entry name" value="cNMP_binding"/>
    <property type="match status" value="1"/>
</dbReference>
<evidence type="ECO:0000259" key="1">
    <source>
        <dbReference type="PROSITE" id="PS50042"/>
    </source>
</evidence>
<dbReference type="PANTHER" id="PTHR23011">
    <property type="entry name" value="CYCLIC NUCLEOTIDE-BINDING DOMAIN CONTAINING PROTEIN"/>
    <property type="match status" value="1"/>
</dbReference>
<name>A0A1F5YZ00_9BACT</name>
<organism evidence="2 3">
    <name type="scientific">Candidatus Glassbacteria bacterium RIFCSPLOWO2_12_FULL_58_11</name>
    <dbReference type="NCBI Taxonomy" id="1817867"/>
    <lineage>
        <taxon>Bacteria</taxon>
        <taxon>Candidatus Glassiibacteriota</taxon>
    </lineage>
</organism>
<dbReference type="Gene3D" id="2.60.120.10">
    <property type="entry name" value="Jelly Rolls"/>
    <property type="match status" value="1"/>
</dbReference>
<reference evidence="2 3" key="1">
    <citation type="journal article" date="2016" name="Nat. Commun.">
        <title>Thousands of microbial genomes shed light on interconnected biogeochemical processes in an aquifer system.</title>
        <authorList>
            <person name="Anantharaman K."/>
            <person name="Brown C.T."/>
            <person name="Hug L.A."/>
            <person name="Sharon I."/>
            <person name="Castelle C.J."/>
            <person name="Probst A.J."/>
            <person name="Thomas B.C."/>
            <person name="Singh A."/>
            <person name="Wilkins M.J."/>
            <person name="Karaoz U."/>
            <person name="Brodie E.L."/>
            <person name="Williams K.H."/>
            <person name="Hubbard S.S."/>
            <person name="Banfield J.F."/>
        </authorList>
    </citation>
    <scope>NUCLEOTIDE SEQUENCE [LARGE SCALE GENOMIC DNA]</scope>
</reference>
<accession>A0A1F5YZ00</accession>
<dbReference type="SUPFAM" id="SSF51206">
    <property type="entry name" value="cAMP-binding domain-like"/>
    <property type="match status" value="1"/>
</dbReference>
<evidence type="ECO:0000313" key="3">
    <source>
        <dbReference type="Proteomes" id="UP000179129"/>
    </source>
</evidence>
<dbReference type="PRINTS" id="PR00103">
    <property type="entry name" value="CAMPKINASE"/>
</dbReference>
<evidence type="ECO:0000313" key="2">
    <source>
        <dbReference type="EMBL" id="OGG05314.1"/>
    </source>
</evidence>
<feature type="domain" description="Cyclic nucleotide-binding" evidence="1">
    <location>
        <begin position="31"/>
        <end position="123"/>
    </location>
</feature>
<dbReference type="AlphaFoldDB" id="A0A1F5YZ00"/>
<proteinExistence type="predicted"/>